<evidence type="ECO:0000313" key="3">
    <source>
        <dbReference type="EMBL" id="MEL1264345.1"/>
    </source>
</evidence>
<dbReference type="SMART" id="SM00028">
    <property type="entry name" value="TPR"/>
    <property type="match status" value="4"/>
</dbReference>
<protein>
    <submittedName>
        <fullName evidence="3">Type IV pilus biogenesis/stability protein PilW</fullName>
    </submittedName>
</protein>
<dbReference type="EMBL" id="JBBWWT010000003">
    <property type="protein sequence ID" value="MEL1264345.1"/>
    <property type="molecule type" value="Genomic_DNA"/>
</dbReference>
<dbReference type="PROSITE" id="PS50005">
    <property type="entry name" value="TPR"/>
    <property type="match status" value="1"/>
</dbReference>
<dbReference type="Proteomes" id="UP001459204">
    <property type="component" value="Unassembled WGS sequence"/>
</dbReference>
<dbReference type="Gene3D" id="1.25.40.10">
    <property type="entry name" value="Tetratricopeptide repeat domain"/>
    <property type="match status" value="1"/>
</dbReference>
<gene>
    <name evidence="3" type="primary">pilW</name>
    <name evidence="3" type="ORF">AAD027_08175</name>
</gene>
<comment type="caution">
    <text evidence="3">The sequence shown here is derived from an EMBL/GenBank/DDBJ whole genome shotgun (WGS) entry which is preliminary data.</text>
</comment>
<dbReference type="Pfam" id="PF14559">
    <property type="entry name" value="TPR_19"/>
    <property type="match status" value="1"/>
</dbReference>
<accession>A0ABU9IZD8</accession>
<evidence type="ECO:0000256" key="2">
    <source>
        <dbReference type="SAM" id="MobiDB-lite"/>
    </source>
</evidence>
<evidence type="ECO:0000313" key="4">
    <source>
        <dbReference type="Proteomes" id="UP001459204"/>
    </source>
</evidence>
<reference evidence="3 4" key="1">
    <citation type="submission" date="2024-04" db="EMBL/GenBank/DDBJ databases">
        <title>Draft genome sequence of Pseudoxanthomonas putridarboris WD12.</title>
        <authorList>
            <person name="Oh J."/>
        </authorList>
    </citation>
    <scope>NUCLEOTIDE SEQUENCE [LARGE SCALE GENOMIC DNA]</scope>
    <source>
        <strain evidence="3 4">WD12</strain>
    </source>
</reference>
<dbReference type="InterPro" id="IPR013360">
    <property type="entry name" value="Pilus_4_PilW"/>
</dbReference>
<feature type="repeat" description="TPR" evidence="1">
    <location>
        <begin position="131"/>
        <end position="164"/>
    </location>
</feature>
<proteinExistence type="predicted"/>
<dbReference type="PANTHER" id="PTHR44216">
    <property type="entry name" value="PROTEIN O-MANNOSYL-TRANSFERASE TMTC2"/>
    <property type="match status" value="1"/>
</dbReference>
<evidence type="ECO:0000256" key="1">
    <source>
        <dbReference type="PROSITE-ProRule" id="PRU00339"/>
    </source>
</evidence>
<feature type="region of interest" description="Disordered" evidence="2">
    <location>
        <begin position="1"/>
        <end position="21"/>
    </location>
</feature>
<dbReference type="Pfam" id="PF13432">
    <property type="entry name" value="TPR_16"/>
    <property type="match status" value="1"/>
</dbReference>
<dbReference type="InterPro" id="IPR019734">
    <property type="entry name" value="TPR_rpt"/>
</dbReference>
<sequence>MERKDGEQIAEDYHVKDSPEVKRRQAIQGMLSRSVQRLQTGELDAAAREAQAALKLDPNSVDATTMMAVVEDRRGRSKQAGELYKRAAELAPQQGMVQNNYGTWLCANGFAPESLVWFDRALRAPDYPTPAMALANAGNCALSSGQIERAERDLRQALSLDPSNATALGALAEVEFRHQRYLPARAFVERRLAAAPANASVLKLASQIEERLGDKAAASRYVQRLRAEFPDAVDVTTGGKAGP</sequence>
<dbReference type="SUPFAM" id="SSF48452">
    <property type="entry name" value="TPR-like"/>
    <property type="match status" value="1"/>
</dbReference>
<dbReference type="InterPro" id="IPR011990">
    <property type="entry name" value="TPR-like_helical_dom_sf"/>
</dbReference>
<dbReference type="InterPro" id="IPR052384">
    <property type="entry name" value="TMTC_O-mannosyltransferase"/>
</dbReference>
<organism evidence="3 4">
    <name type="scientific">Pseudoxanthomonas putridarboris</name>
    <dbReference type="NCBI Taxonomy" id="752605"/>
    <lineage>
        <taxon>Bacteria</taxon>
        <taxon>Pseudomonadati</taxon>
        <taxon>Pseudomonadota</taxon>
        <taxon>Gammaproteobacteria</taxon>
        <taxon>Lysobacterales</taxon>
        <taxon>Lysobacteraceae</taxon>
        <taxon>Pseudoxanthomonas</taxon>
    </lineage>
</organism>
<keyword evidence="1" id="KW-0802">TPR repeat</keyword>
<keyword evidence="4" id="KW-1185">Reference proteome</keyword>
<name>A0ABU9IZD8_9GAMM</name>
<dbReference type="PANTHER" id="PTHR44216:SF3">
    <property type="entry name" value="PROTEIN O-MANNOSYL-TRANSFERASE TMTC2"/>
    <property type="match status" value="1"/>
</dbReference>
<dbReference type="NCBIfam" id="TIGR02521">
    <property type="entry name" value="type_IV_pilW"/>
    <property type="match status" value="1"/>
</dbReference>